<evidence type="ECO:0000313" key="2">
    <source>
        <dbReference type="Proteomes" id="UP000003452"/>
    </source>
</evidence>
<proteinExistence type="predicted"/>
<name>B5CW21_PHOPM</name>
<dbReference type="Proteomes" id="UP000003452">
    <property type="component" value="Unassembled WGS sequence"/>
</dbReference>
<dbReference type="AlphaFoldDB" id="B5CW21"/>
<gene>
    <name evidence="1" type="ORF">BACPLE_00911</name>
</gene>
<evidence type="ECO:0000313" key="1">
    <source>
        <dbReference type="EMBL" id="EDY96468.1"/>
    </source>
</evidence>
<reference evidence="1 2" key="2">
    <citation type="submission" date="2008-08" db="EMBL/GenBank/DDBJ databases">
        <authorList>
            <person name="Fulton L."/>
            <person name="Clifton S."/>
            <person name="Fulton B."/>
            <person name="Xu J."/>
            <person name="Minx P."/>
            <person name="Pepin K.H."/>
            <person name="Johnson M."/>
            <person name="Thiruvilangam P."/>
            <person name="Bhonagiri V."/>
            <person name="Nash W.E."/>
            <person name="Mardis E.R."/>
            <person name="Wilson R.K."/>
        </authorList>
    </citation>
    <scope>NUCLEOTIDE SEQUENCE [LARGE SCALE GENOMIC DNA]</scope>
    <source>
        <strain evidence="2">DSM 17135 / JCM 12973 / M2</strain>
    </source>
</reference>
<comment type="caution">
    <text evidence="1">The sequence shown here is derived from an EMBL/GenBank/DDBJ whole genome shotgun (WGS) entry which is preliminary data.</text>
</comment>
<sequence length="54" mass="6565">MYPPYAEKQGMPFPVLYEKSHCESLFYEGMQWLFLFSISSQRDFKDFIQSFRNV</sequence>
<dbReference type="HOGENOM" id="CLU_3040555_0_0_10"/>
<organism evidence="1 2">
    <name type="scientific">Phocaeicola plebeius (strain DSM 17135 / JCM 12973 / CCUG 54634 / M2)</name>
    <name type="common">Bacteroides plebeius</name>
    <dbReference type="NCBI Taxonomy" id="484018"/>
    <lineage>
        <taxon>Bacteria</taxon>
        <taxon>Pseudomonadati</taxon>
        <taxon>Bacteroidota</taxon>
        <taxon>Bacteroidia</taxon>
        <taxon>Bacteroidales</taxon>
        <taxon>Bacteroidaceae</taxon>
        <taxon>Phocaeicola</taxon>
    </lineage>
</organism>
<reference evidence="1 2" key="1">
    <citation type="submission" date="2008-08" db="EMBL/GenBank/DDBJ databases">
        <title>Draft genome sequence of Bacteroides plebeius (DSM 17135).</title>
        <authorList>
            <person name="Sudarsanam P."/>
            <person name="Ley R."/>
            <person name="Guruge J."/>
            <person name="Turnbaugh P.J."/>
            <person name="Mahowald M."/>
            <person name="Liep D."/>
            <person name="Gordon J."/>
        </authorList>
    </citation>
    <scope>NUCLEOTIDE SEQUENCE [LARGE SCALE GENOMIC DNA]</scope>
    <source>
        <strain evidence="2">DSM 17135 / JCM 12973 / M2</strain>
    </source>
</reference>
<protein>
    <submittedName>
        <fullName evidence="1">Uncharacterized protein</fullName>
    </submittedName>
</protein>
<accession>B5CW21</accession>
<dbReference type="EMBL" id="ABQC02000012">
    <property type="protein sequence ID" value="EDY96468.1"/>
    <property type="molecule type" value="Genomic_DNA"/>
</dbReference>